<proteinExistence type="predicted"/>
<keyword evidence="1" id="KW-0418">Kinase</keyword>
<protein>
    <submittedName>
        <fullName evidence="1">Dephospho-CoA kinase</fullName>
    </submittedName>
</protein>
<dbReference type="Proteomes" id="UP000076983">
    <property type="component" value="Unassembled WGS sequence"/>
</dbReference>
<dbReference type="PATRIC" id="fig|29557.3.peg.265"/>
<keyword evidence="2" id="KW-1185">Reference proteome</keyword>
<dbReference type="InterPro" id="IPR027417">
    <property type="entry name" value="P-loop_NTPase"/>
</dbReference>
<organism evidence="1 2">
    <name type="scientific">Mycoplasmopsis gallinarum</name>
    <dbReference type="NCBI Taxonomy" id="29557"/>
    <lineage>
        <taxon>Bacteria</taxon>
        <taxon>Bacillati</taxon>
        <taxon>Mycoplasmatota</taxon>
        <taxon>Mycoplasmoidales</taxon>
        <taxon>Metamycoplasmataceae</taxon>
        <taxon>Mycoplasmopsis</taxon>
    </lineage>
</organism>
<gene>
    <name evidence="1" type="ORF">MGALLINA_02830</name>
</gene>
<keyword evidence="1" id="KW-0808">Transferase</keyword>
<dbReference type="SUPFAM" id="SSF52540">
    <property type="entry name" value="P-loop containing nucleoside triphosphate hydrolases"/>
    <property type="match status" value="1"/>
</dbReference>
<dbReference type="RefSeq" id="WP_063626074.1">
    <property type="nucleotide sequence ID" value="NZ_LVLH01000028.1"/>
</dbReference>
<reference evidence="1 2" key="1">
    <citation type="submission" date="2016-03" db="EMBL/GenBank/DDBJ databases">
        <title>Genome sequence of Mycoplasma gallinarum strain Mgn_IPT.</title>
        <authorList>
            <person name="Yacoub E."/>
            <person name="Sirand-Pugnet P."/>
            <person name="Barre A."/>
            <person name="Maurier F."/>
            <person name="Blanchard A."/>
            <person name="Ben Abdelmoumen B.M."/>
        </authorList>
    </citation>
    <scope>NUCLEOTIDE SEQUENCE [LARGE SCALE GENOMIC DNA]</scope>
    <source>
        <strain evidence="1 2">Mgn_IPT</strain>
    </source>
</reference>
<dbReference type="STRING" id="29557.MGALLINA_02830"/>
<dbReference type="EMBL" id="LVLH01000028">
    <property type="protein sequence ID" value="OAB48951.1"/>
    <property type="molecule type" value="Genomic_DNA"/>
</dbReference>
<evidence type="ECO:0000313" key="2">
    <source>
        <dbReference type="Proteomes" id="UP000076983"/>
    </source>
</evidence>
<name>A0A168RG45_9BACT</name>
<dbReference type="OrthoDB" id="399073at2"/>
<comment type="caution">
    <text evidence="1">The sequence shown here is derived from an EMBL/GenBank/DDBJ whole genome shotgun (WGS) entry which is preliminary data.</text>
</comment>
<sequence length="189" mass="22033">MIAIIGKIGVGKTKFINSLNKKYKIFISDDFITRIYKKNEIGYFLIKKNIGSFVLNESGVDKSKLFLWLKKDKKHWILLEKLIYPILKKELENGDYDFVEIPKLKSENFDFSSLFSLILCLSTTAEKHKKNLKKRNVDNSKINAINEKNAPKSIINALFTKIPIVNIYGNKLWKYAKNKKFLQFLFSIS</sequence>
<accession>A0A168RG45</accession>
<dbReference type="AlphaFoldDB" id="A0A168RG45"/>
<dbReference type="GO" id="GO:0016301">
    <property type="term" value="F:kinase activity"/>
    <property type="evidence" value="ECO:0007669"/>
    <property type="project" value="UniProtKB-KW"/>
</dbReference>
<evidence type="ECO:0000313" key="1">
    <source>
        <dbReference type="EMBL" id="OAB48951.1"/>
    </source>
</evidence>
<dbReference type="Gene3D" id="3.40.50.300">
    <property type="entry name" value="P-loop containing nucleotide triphosphate hydrolases"/>
    <property type="match status" value="1"/>
</dbReference>